<evidence type="ECO:0000313" key="1">
    <source>
        <dbReference type="EMBL" id="KAG8627868.1"/>
    </source>
</evidence>
<evidence type="ECO:0000313" key="2">
    <source>
        <dbReference type="Proteomes" id="UP000809789"/>
    </source>
</evidence>
<sequence length="213" mass="24617">MSPRTLPVSHHTAEKEYFLPSAVLETVASVLTPPHRESAWYQRLYRGYERYAPGRNEAAQFIKLYDPESLRATAIRFYGTDAELESAVQQRRKTMTNTAEPWVSSNTWTNSARQYQGSRDRILVVIHSPVFEKSTHKWRSAVMCDACWKEFMINYVNREQRVRHRTPTVCYAKAGLALYDMEAMEKHIAEYGPIHGPKNDRLHVTPVVGRLTS</sequence>
<organism evidence="1 2">
    <name type="scientific">Elsinoe batatas</name>
    <dbReference type="NCBI Taxonomy" id="2601811"/>
    <lineage>
        <taxon>Eukaryota</taxon>
        <taxon>Fungi</taxon>
        <taxon>Dikarya</taxon>
        <taxon>Ascomycota</taxon>
        <taxon>Pezizomycotina</taxon>
        <taxon>Dothideomycetes</taxon>
        <taxon>Dothideomycetidae</taxon>
        <taxon>Myriangiales</taxon>
        <taxon>Elsinoaceae</taxon>
        <taxon>Elsinoe</taxon>
    </lineage>
</organism>
<protein>
    <submittedName>
        <fullName evidence="1">Uncharacterized protein</fullName>
    </submittedName>
</protein>
<accession>A0A8K0PHW6</accession>
<dbReference type="Proteomes" id="UP000809789">
    <property type="component" value="Unassembled WGS sequence"/>
</dbReference>
<dbReference type="OrthoDB" id="10275988at2759"/>
<name>A0A8K0PHW6_9PEZI</name>
<keyword evidence="2" id="KW-1185">Reference proteome</keyword>
<dbReference type="EMBL" id="JAESVG020000004">
    <property type="protein sequence ID" value="KAG8627868.1"/>
    <property type="molecule type" value="Genomic_DNA"/>
</dbReference>
<proteinExistence type="predicted"/>
<gene>
    <name evidence="1" type="ORF">KVT40_003741</name>
</gene>
<comment type="caution">
    <text evidence="1">The sequence shown here is derived from an EMBL/GenBank/DDBJ whole genome shotgun (WGS) entry which is preliminary data.</text>
</comment>
<reference evidence="1" key="1">
    <citation type="submission" date="2021-07" db="EMBL/GenBank/DDBJ databases">
        <title>Elsinoe batatas strain:CRI-CJ2 Genome sequencing and assembly.</title>
        <authorList>
            <person name="Huang L."/>
        </authorList>
    </citation>
    <scope>NUCLEOTIDE SEQUENCE</scope>
    <source>
        <strain evidence="1">CRI-CJ2</strain>
    </source>
</reference>
<dbReference type="AlphaFoldDB" id="A0A8K0PHW6"/>